<evidence type="ECO:0000313" key="1">
    <source>
        <dbReference type="EMBL" id="SMP10726.1"/>
    </source>
</evidence>
<accession>A0ABY1NLH2</accession>
<name>A0ABY1NLH2_9FLAO</name>
<protein>
    <submittedName>
        <fullName evidence="1">Uncharacterized protein</fullName>
    </submittedName>
</protein>
<organism evidence="1 2">
    <name type="scientific">Chryseobacterium profundimaris</name>
    <dbReference type="NCBI Taxonomy" id="1387275"/>
    <lineage>
        <taxon>Bacteria</taxon>
        <taxon>Pseudomonadati</taxon>
        <taxon>Bacteroidota</taxon>
        <taxon>Flavobacteriia</taxon>
        <taxon>Flavobacteriales</taxon>
        <taxon>Weeksellaceae</taxon>
        <taxon>Chryseobacterium group</taxon>
        <taxon>Chryseobacterium</taxon>
    </lineage>
</organism>
<evidence type="ECO:0000313" key="2">
    <source>
        <dbReference type="Proteomes" id="UP001157960"/>
    </source>
</evidence>
<gene>
    <name evidence="1" type="ORF">SAMN06264346_102233</name>
</gene>
<keyword evidence="2" id="KW-1185">Reference proteome</keyword>
<reference evidence="1 2" key="1">
    <citation type="submission" date="2017-05" db="EMBL/GenBank/DDBJ databases">
        <authorList>
            <person name="Varghese N."/>
            <person name="Submissions S."/>
        </authorList>
    </citation>
    <scope>NUCLEOTIDE SEQUENCE [LARGE SCALE GENOMIC DNA]</scope>
    <source>
        <strain evidence="1 2">DSM 28214</strain>
    </source>
</reference>
<dbReference type="EMBL" id="FXTZ01000002">
    <property type="protein sequence ID" value="SMP10726.1"/>
    <property type="molecule type" value="Genomic_DNA"/>
</dbReference>
<dbReference type="RefSeq" id="WP_283421279.1">
    <property type="nucleotide sequence ID" value="NZ_FXTZ01000002.1"/>
</dbReference>
<proteinExistence type="predicted"/>
<sequence length="78" mass="9236">MEKTILCKCCNTESIIIENSLFFSEEKKVDNIICPVCKTTMLTLYTDGWVFVQTKEDYLFELKIEEQKKNIKYVEELV</sequence>
<comment type="caution">
    <text evidence="1">The sequence shown here is derived from an EMBL/GenBank/DDBJ whole genome shotgun (WGS) entry which is preliminary data.</text>
</comment>
<dbReference type="Proteomes" id="UP001157960">
    <property type="component" value="Unassembled WGS sequence"/>
</dbReference>